<accession>A0A377Q447</accession>
<gene>
    <name evidence="2" type="ORF">EV682_10953</name>
    <name evidence="1" type="ORF">NCTC11159_01052</name>
</gene>
<evidence type="ECO:0000313" key="4">
    <source>
        <dbReference type="Proteomes" id="UP000295794"/>
    </source>
</evidence>
<evidence type="ECO:0000313" key="1">
    <source>
        <dbReference type="EMBL" id="STQ89994.1"/>
    </source>
</evidence>
<reference evidence="1 3" key="1">
    <citation type="submission" date="2018-06" db="EMBL/GenBank/DDBJ databases">
        <authorList>
            <consortium name="Pathogen Informatics"/>
            <person name="Doyle S."/>
        </authorList>
    </citation>
    <scope>NUCLEOTIDE SEQUENCE [LARGE SCALE GENOMIC DNA]</scope>
    <source>
        <strain evidence="1 3">NCTC11159</strain>
    </source>
</reference>
<reference evidence="2 4" key="2">
    <citation type="submission" date="2019-03" db="EMBL/GenBank/DDBJ databases">
        <title>Genomic Encyclopedia of Type Strains, Phase IV (KMG-IV): sequencing the most valuable type-strain genomes for metagenomic binning, comparative biology and taxonomic classification.</title>
        <authorList>
            <person name="Goeker M."/>
        </authorList>
    </citation>
    <scope>NUCLEOTIDE SEQUENCE [LARGE SCALE GENOMIC DNA]</scope>
    <source>
        <strain evidence="2 4">DSM 3764</strain>
    </source>
</reference>
<proteinExistence type="predicted"/>
<sequence length="61" mass="6798">MTREEAQIGADLLKKLEVYETSGPAELRRAYHAGEHDKVLNMALELMQRLAEKSAAELSAL</sequence>
<dbReference type="AlphaFoldDB" id="A0A377Q447"/>
<name>A0A377Q447_9NEIS</name>
<dbReference type="Proteomes" id="UP000255108">
    <property type="component" value="Unassembled WGS sequence"/>
</dbReference>
<keyword evidence="4" id="KW-1185">Reference proteome</keyword>
<dbReference type="Proteomes" id="UP000295794">
    <property type="component" value="Unassembled WGS sequence"/>
</dbReference>
<evidence type="ECO:0000313" key="2">
    <source>
        <dbReference type="EMBL" id="TCU84528.1"/>
    </source>
</evidence>
<organism evidence="1 3">
    <name type="scientific">Iodobacter fluviatilis</name>
    <dbReference type="NCBI Taxonomy" id="537"/>
    <lineage>
        <taxon>Bacteria</taxon>
        <taxon>Pseudomonadati</taxon>
        <taxon>Pseudomonadota</taxon>
        <taxon>Betaproteobacteria</taxon>
        <taxon>Neisseriales</taxon>
        <taxon>Chitinibacteraceae</taxon>
        <taxon>Iodobacter</taxon>
    </lineage>
</organism>
<dbReference type="RefSeq" id="WP_115226384.1">
    <property type="nucleotide sequence ID" value="NZ_CAWOLO010000009.1"/>
</dbReference>
<dbReference type="EMBL" id="UGHR01000001">
    <property type="protein sequence ID" value="STQ89994.1"/>
    <property type="molecule type" value="Genomic_DNA"/>
</dbReference>
<protein>
    <submittedName>
        <fullName evidence="1">Uncharacterized protein</fullName>
    </submittedName>
</protein>
<evidence type="ECO:0000313" key="3">
    <source>
        <dbReference type="Proteomes" id="UP000255108"/>
    </source>
</evidence>
<dbReference type="EMBL" id="SMBT01000009">
    <property type="protein sequence ID" value="TCU84528.1"/>
    <property type="molecule type" value="Genomic_DNA"/>
</dbReference>